<proteinExistence type="predicted"/>
<comment type="caution">
    <text evidence="1">The sequence shown here is derived from an EMBL/GenBank/DDBJ whole genome shotgun (WGS) entry which is preliminary data.</text>
</comment>
<gene>
    <name evidence="1" type="ORF">GCM10011395_05750</name>
</gene>
<dbReference type="Proteomes" id="UP000618591">
    <property type="component" value="Unassembled WGS sequence"/>
</dbReference>
<keyword evidence="2" id="KW-1185">Reference proteome</keyword>
<dbReference type="Pfam" id="PF05402">
    <property type="entry name" value="PqqD"/>
    <property type="match status" value="1"/>
</dbReference>
<accession>A0ABQ1G7J7</accession>
<dbReference type="EMBL" id="BMDW01000003">
    <property type="protein sequence ID" value="GGA38310.1"/>
    <property type="molecule type" value="Genomic_DNA"/>
</dbReference>
<dbReference type="InterPro" id="IPR041881">
    <property type="entry name" value="PqqD_sf"/>
</dbReference>
<evidence type="ECO:0000313" key="2">
    <source>
        <dbReference type="Proteomes" id="UP000618591"/>
    </source>
</evidence>
<organism evidence="1 2">
    <name type="scientific">Sphingomonas psychrolutea</name>
    <dbReference type="NCBI Taxonomy" id="1259676"/>
    <lineage>
        <taxon>Bacteria</taxon>
        <taxon>Pseudomonadati</taxon>
        <taxon>Pseudomonadota</taxon>
        <taxon>Alphaproteobacteria</taxon>
        <taxon>Sphingomonadales</taxon>
        <taxon>Sphingomonadaceae</taxon>
        <taxon>Sphingomonas</taxon>
    </lineage>
</organism>
<name>A0ABQ1G7J7_9SPHN</name>
<dbReference type="Gene3D" id="1.10.10.1150">
    <property type="entry name" value="Coenzyme PQQ synthesis protein D (PqqD)"/>
    <property type="match status" value="1"/>
</dbReference>
<evidence type="ECO:0000313" key="1">
    <source>
        <dbReference type="EMBL" id="GGA38310.1"/>
    </source>
</evidence>
<sequence>MQEGVLISRSDKMIEINHDEELIALQIDTSKFHMFNPVANRIWEIVKTPISLTDLCTILCDEFDIDIATCQIDVEELVQYLVNEKVIILIDG</sequence>
<protein>
    <recommendedName>
        <fullName evidence="3">PqqD family protein</fullName>
    </recommendedName>
</protein>
<evidence type="ECO:0008006" key="3">
    <source>
        <dbReference type="Google" id="ProtNLM"/>
    </source>
</evidence>
<reference evidence="2" key="1">
    <citation type="journal article" date="2019" name="Int. J. Syst. Evol. Microbiol.">
        <title>The Global Catalogue of Microorganisms (GCM) 10K type strain sequencing project: providing services to taxonomists for standard genome sequencing and annotation.</title>
        <authorList>
            <consortium name="The Broad Institute Genomics Platform"/>
            <consortium name="The Broad Institute Genome Sequencing Center for Infectious Disease"/>
            <person name="Wu L."/>
            <person name="Ma J."/>
        </authorList>
    </citation>
    <scope>NUCLEOTIDE SEQUENCE [LARGE SCALE GENOMIC DNA]</scope>
    <source>
        <strain evidence="2">CGMCC 1.10106</strain>
    </source>
</reference>
<dbReference type="InterPro" id="IPR008792">
    <property type="entry name" value="PQQD"/>
</dbReference>